<evidence type="ECO:0000313" key="2">
    <source>
        <dbReference type="Proteomes" id="UP000324800"/>
    </source>
</evidence>
<comment type="caution">
    <text evidence="1">The sequence shown here is derived from an EMBL/GenBank/DDBJ whole genome shotgun (WGS) entry which is preliminary data.</text>
</comment>
<accession>A0A5J4X3P9</accession>
<dbReference type="EMBL" id="SNRW01000364">
    <property type="protein sequence ID" value="KAA6401603.1"/>
    <property type="molecule type" value="Genomic_DNA"/>
</dbReference>
<protein>
    <recommendedName>
        <fullName evidence="3">BZIP domain-containing protein</fullName>
    </recommendedName>
</protein>
<sequence>MTTIETINETSPNGAVQRLNETFNETTQTDTFSSAKQGRPKKYTDKEQAIVAAREQRKNARIRYKYNQTNYVSKVNDMQLLIIKNLKKNYREYQ</sequence>
<reference evidence="1 2" key="1">
    <citation type="submission" date="2019-03" db="EMBL/GenBank/DDBJ databases">
        <title>Single cell metagenomics reveals metabolic interactions within the superorganism composed of flagellate Streblomastix strix and complex community of Bacteroidetes bacteria on its surface.</title>
        <authorList>
            <person name="Treitli S.C."/>
            <person name="Kolisko M."/>
            <person name="Husnik F."/>
            <person name="Keeling P."/>
            <person name="Hampl V."/>
        </authorList>
    </citation>
    <scope>NUCLEOTIDE SEQUENCE [LARGE SCALE GENOMIC DNA]</scope>
    <source>
        <strain evidence="1">ST1C</strain>
    </source>
</reference>
<evidence type="ECO:0008006" key="3">
    <source>
        <dbReference type="Google" id="ProtNLM"/>
    </source>
</evidence>
<proteinExistence type="predicted"/>
<gene>
    <name evidence="1" type="ORF">EZS28_002865</name>
</gene>
<organism evidence="1 2">
    <name type="scientific">Streblomastix strix</name>
    <dbReference type="NCBI Taxonomy" id="222440"/>
    <lineage>
        <taxon>Eukaryota</taxon>
        <taxon>Metamonada</taxon>
        <taxon>Preaxostyla</taxon>
        <taxon>Oxymonadida</taxon>
        <taxon>Streblomastigidae</taxon>
        <taxon>Streblomastix</taxon>
    </lineage>
</organism>
<dbReference type="Proteomes" id="UP000324800">
    <property type="component" value="Unassembled WGS sequence"/>
</dbReference>
<dbReference type="AlphaFoldDB" id="A0A5J4X3P9"/>
<name>A0A5J4X3P9_9EUKA</name>
<evidence type="ECO:0000313" key="1">
    <source>
        <dbReference type="EMBL" id="KAA6401603.1"/>
    </source>
</evidence>